<reference evidence="1" key="1">
    <citation type="submission" date="2021-04" db="EMBL/GenBank/DDBJ databases">
        <title>Microbacterium tenobrionis sp. nov. and Microbacterium allomyrinae sp. nov., isolated from larvae of Tenobrio molitor and Allomyrina dichotoma, respectively.</title>
        <authorList>
            <person name="Lee S.D."/>
        </authorList>
    </citation>
    <scope>NUCLEOTIDE SEQUENCE</scope>
    <source>
        <strain evidence="1">YMB-B2</strain>
    </source>
</reference>
<accession>A0A9X1LQS2</accession>
<dbReference type="Proteomes" id="UP001139289">
    <property type="component" value="Unassembled WGS sequence"/>
</dbReference>
<dbReference type="AlphaFoldDB" id="A0A9X1LQS2"/>
<keyword evidence="2" id="KW-1185">Reference proteome</keyword>
<comment type="caution">
    <text evidence="1">The sequence shown here is derived from an EMBL/GenBank/DDBJ whole genome shotgun (WGS) entry which is preliminary data.</text>
</comment>
<protein>
    <submittedName>
        <fullName evidence="1">Uncharacterized protein</fullName>
    </submittedName>
</protein>
<gene>
    <name evidence="1" type="ORF">KEC56_11225</name>
</gene>
<organism evidence="1 2">
    <name type="scientific">Microbacterium tenebrionis</name>
    <dbReference type="NCBI Taxonomy" id="2830665"/>
    <lineage>
        <taxon>Bacteria</taxon>
        <taxon>Bacillati</taxon>
        <taxon>Actinomycetota</taxon>
        <taxon>Actinomycetes</taxon>
        <taxon>Micrococcales</taxon>
        <taxon>Microbacteriaceae</taxon>
        <taxon>Microbacterium</taxon>
    </lineage>
</organism>
<evidence type="ECO:0000313" key="1">
    <source>
        <dbReference type="EMBL" id="MCC2030077.1"/>
    </source>
</evidence>
<dbReference type="RefSeq" id="WP_217702930.1">
    <property type="nucleotide sequence ID" value="NZ_JAGTTM010000004.1"/>
</dbReference>
<name>A0A9X1LQS2_9MICO</name>
<sequence length="90" mass="9834">MTDRSGDLLLPCLVPAPCAFAQQRHELLAPVAHVAQRIEAADQEPRDAQVVVAGITLLLIQSSPLDEELERIAEQVFPLIEQRALATLRG</sequence>
<proteinExistence type="predicted"/>
<dbReference type="EMBL" id="JAGTTM010000004">
    <property type="protein sequence ID" value="MCC2030077.1"/>
    <property type="molecule type" value="Genomic_DNA"/>
</dbReference>
<evidence type="ECO:0000313" key="2">
    <source>
        <dbReference type="Proteomes" id="UP001139289"/>
    </source>
</evidence>